<dbReference type="PROSITE" id="PS50977">
    <property type="entry name" value="HTH_TETR_2"/>
    <property type="match status" value="1"/>
</dbReference>
<dbReference type="Pfam" id="PF00440">
    <property type="entry name" value="TetR_N"/>
    <property type="match status" value="1"/>
</dbReference>
<dbReference type="SUPFAM" id="SSF46689">
    <property type="entry name" value="Homeodomain-like"/>
    <property type="match status" value="1"/>
</dbReference>
<feature type="domain" description="HTH tetR-type" evidence="3">
    <location>
        <begin position="12"/>
        <end position="72"/>
    </location>
</feature>
<evidence type="ECO:0000259" key="3">
    <source>
        <dbReference type="PROSITE" id="PS50977"/>
    </source>
</evidence>
<evidence type="ECO:0000313" key="4">
    <source>
        <dbReference type="EMBL" id="RNL75449.1"/>
    </source>
</evidence>
<gene>
    <name evidence="4" type="ORF">EFL95_18755</name>
</gene>
<dbReference type="InterPro" id="IPR009057">
    <property type="entry name" value="Homeodomain-like_sf"/>
</dbReference>
<accession>A0A3N0DIG1</accession>
<dbReference type="InterPro" id="IPR036271">
    <property type="entry name" value="Tet_transcr_reg_TetR-rel_C_sf"/>
</dbReference>
<name>A0A3N0DIG1_9ACTN</name>
<dbReference type="InterPro" id="IPR050109">
    <property type="entry name" value="HTH-type_TetR-like_transc_reg"/>
</dbReference>
<dbReference type="RefSeq" id="WP_123235637.1">
    <property type="nucleotide sequence ID" value="NZ_RJSG01000006.1"/>
</dbReference>
<feature type="DNA-binding region" description="H-T-H motif" evidence="2">
    <location>
        <begin position="35"/>
        <end position="54"/>
    </location>
</feature>
<dbReference type="OrthoDB" id="6077212at2"/>
<dbReference type="AlphaFoldDB" id="A0A3N0DIG1"/>
<dbReference type="GO" id="GO:0003700">
    <property type="term" value="F:DNA-binding transcription factor activity"/>
    <property type="evidence" value="ECO:0007669"/>
    <property type="project" value="TreeGrafter"/>
</dbReference>
<comment type="caution">
    <text evidence="4">The sequence shown here is derived from an EMBL/GenBank/DDBJ whole genome shotgun (WGS) entry which is preliminary data.</text>
</comment>
<protein>
    <submittedName>
        <fullName evidence="4">TetR/AcrR family transcriptional regulator</fullName>
    </submittedName>
</protein>
<dbReference type="Gene3D" id="1.10.10.60">
    <property type="entry name" value="Homeodomain-like"/>
    <property type="match status" value="1"/>
</dbReference>
<reference evidence="4 5" key="1">
    <citation type="submission" date="2018-11" db="EMBL/GenBank/DDBJ databases">
        <authorList>
            <person name="Li F."/>
        </authorList>
    </citation>
    <scope>NUCLEOTIDE SEQUENCE [LARGE SCALE GENOMIC DNA]</scope>
    <source>
        <strain evidence="4 5">KIS18-7</strain>
    </source>
</reference>
<dbReference type="SUPFAM" id="SSF48498">
    <property type="entry name" value="Tetracyclin repressor-like, C-terminal domain"/>
    <property type="match status" value="1"/>
</dbReference>
<keyword evidence="1 2" id="KW-0238">DNA-binding</keyword>
<dbReference type="PANTHER" id="PTHR30055">
    <property type="entry name" value="HTH-TYPE TRANSCRIPTIONAL REGULATOR RUTR"/>
    <property type="match status" value="1"/>
</dbReference>
<sequence>MTSLRNNPEAQKTSEDLALDAARESILNVGWSRTTLTEIARRAGLSRMTLYRRWPEMNALLGDLMTREWASLVDLGPRSANHRERLVAGIVGTVRALRGNELFNRIVELDPEMLLPYLLRRAGRSQELVLELLVSEIRAGQEAGEIREGDPALLARSLLLASHGFTLSVQTMTSESSDDAAFDHELTQLVERYLAP</sequence>
<proteinExistence type="predicted"/>
<dbReference type="PANTHER" id="PTHR30055:SF153">
    <property type="entry name" value="HTH-TYPE TRANSCRIPTIONAL REPRESSOR RV3405C"/>
    <property type="match status" value="1"/>
</dbReference>
<evidence type="ECO:0000256" key="1">
    <source>
        <dbReference type="ARBA" id="ARBA00023125"/>
    </source>
</evidence>
<dbReference type="Gene3D" id="1.10.357.10">
    <property type="entry name" value="Tetracycline Repressor, domain 2"/>
    <property type="match status" value="1"/>
</dbReference>
<evidence type="ECO:0000313" key="5">
    <source>
        <dbReference type="Proteomes" id="UP000277094"/>
    </source>
</evidence>
<keyword evidence="5" id="KW-1185">Reference proteome</keyword>
<dbReference type="InterPro" id="IPR001647">
    <property type="entry name" value="HTH_TetR"/>
</dbReference>
<organism evidence="4 5">
    <name type="scientific">Nocardioides marmorisolisilvae</name>
    <dbReference type="NCBI Taxonomy" id="1542737"/>
    <lineage>
        <taxon>Bacteria</taxon>
        <taxon>Bacillati</taxon>
        <taxon>Actinomycetota</taxon>
        <taxon>Actinomycetes</taxon>
        <taxon>Propionibacteriales</taxon>
        <taxon>Nocardioidaceae</taxon>
        <taxon>Nocardioides</taxon>
    </lineage>
</organism>
<dbReference type="EMBL" id="RJSG01000006">
    <property type="protein sequence ID" value="RNL75449.1"/>
    <property type="molecule type" value="Genomic_DNA"/>
</dbReference>
<dbReference type="Proteomes" id="UP000277094">
    <property type="component" value="Unassembled WGS sequence"/>
</dbReference>
<evidence type="ECO:0000256" key="2">
    <source>
        <dbReference type="PROSITE-ProRule" id="PRU00335"/>
    </source>
</evidence>
<dbReference type="GO" id="GO:0000976">
    <property type="term" value="F:transcription cis-regulatory region binding"/>
    <property type="evidence" value="ECO:0007669"/>
    <property type="project" value="TreeGrafter"/>
</dbReference>